<feature type="domain" description="HipA-like C-terminal" evidence="3">
    <location>
        <begin position="15"/>
        <end position="194"/>
    </location>
</feature>
<evidence type="ECO:0000256" key="2">
    <source>
        <dbReference type="ARBA" id="ARBA00022777"/>
    </source>
</evidence>
<sequence length="295" mass="34241">MVDITNWTELTNRFSGSERKTTLQHDGRIYMVKFPDPIREQNNELSYMNNVFSEDIGCKIYSILGFETQNTFLAKYIRKGIEKIVVVCEDFTQDGERLFEFHKLCLQYLASDSIKTQANIDNIMDVIDNYPRIADKKLVKNRFWDMFIVDGFIGNSDRNLDNWGLLEKNNGELYPAPIYDCGSSLSPLITEKIMLERLHNSASLKQDEFNVYSCYRINGKRILFSDIMKNPPGDLLAAIKRTCPKIKQNMEKISTIVDNTPMLSDVQKEYIKTSLKLRYDLIIKPAIKKNIILCR</sequence>
<dbReference type="RefSeq" id="WP_039206630.1">
    <property type="nucleotide sequence ID" value="NZ_JSCE01000078.1"/>
</dbReference>
<organism evidence="4 5">
    <name type="scientific">Anaerovibrio lipolyticus</name>
    <dbReference type="NCBI Taxonomy" id="82374"/>
    <lineage>
        <taxon>Bacteria</taxon>
        <taxon>Bacillati</taxon>
        <taxon>Bacillota</taxon>
        <taxon>Negativicutes</taxon>
        <taxon>Selenomonadales</taxon>
        <taxon>Selenomonadaceae</taxon>
        <taxon>Anaerovibrio</taxon>
    </lineage>
</organism>
<dbReference type="Gene3D" id="1.10.1070.20">
    <property type="match status" value="1"/>
</dbReference>
<proteinExistence type="predicted"/>
<dbReference type="STRING" id="82374.NZ47_03815"/>
<name>A0A0B2JWA7_9FIRM</name>
<dbReference type="GO" id="GO:0016301">
    <property type="term" value="F:kinase activity"/>
    <property type="evidence" value="ECO:0007669"/>
    <property type="project" value="UniProtKB-KW"/>
</dbReference>
<dbReference type="AlphaFoldDB" id="A0A0B2JWA7"/>
<evidence type="ECO:0000313" key="5">
    <source>
        <dbReference type="Proteomes" id="UP000030993"/>
    </source>
</evidence>
<dbReference type="InterPro" id="IPR012893">
    <property type="entry name" value="HipA-like_C"/>
</dbReference>
<dbReference type="Proteomes" id="UP000030993">
    <property type="component" value="Unassembled WGS sequence"/>
</dbReference>
<keyword evidence="1" id="KW-0808">Transferase</keyword>
<comment type="caution">
    <text evidence="4">The sequence shown here is derived from an EMBL/GenBank/DDBJ whole genome shotgun (WGS) entry which is preliminary data.</text>
</comment>
<reference evidence="4 5" key="1">
    <citation type="journal article" date="2013" name="PLoS ONE">
        <title>Identification and characterization of three novel lipases belonging to families II and V from Anaerovibrio lipolyticus 5ST.</title>
        <authorList>
            <person name="Prive F."/>
            <person name="Kaderbhai N.N."/>
            <person name="Girdwood S."/>
            <person name="Worgan H.J."/>
            <person name="Pinloche E."/>
            <person name="Scollan N.D."/>
            <person name="Huws S.A."/>
            <person name="Newbold C.J."/>
        </authorList>
    </citation>
    <scope>NUCLEOTIDE SEQUENCE [LARGE SCALE GENOMIC DNA]</scope>
    <source>
        <strain evidence="4 5">5S</strain>
    </source>
</reference>
<dbReference type="EMBL" id="JSCE01000078">
    <property type="protein sequence ID" value="KHM52615.1"/>
    <property type="molecule type" value="Genomic_DNA"/>
</dbReference>
<dbReference type="Gene3D" id="3.30.200.120">
    <property type="match status" value="1"/>
</dbReference>
<gene>
    <name evidence="4" type="ORF">NZ47_03815</name>
</gene>
<evidence type="ECO:0000259" key="3">
    <source>
        <dbReference type="Pfam" id="PF07804"/>
    </source>
</evidence>
<accession>A0A0B2JWA7</accession>
<dbReference type="Pfam" id="PF07804">
    <property type="entry name" value="HipA_C"/>
    <property type="match status" value="1"/>
</dbReference>
<keyword evidence="2" id="KW-0418">Kinase</keyword>
<evidence type="ECO:0000313" key="4">
    <source>
        <dbReference type="EMBL" id="KHM52615.1"/>
    </source>
</evidence>
<protein>
    <recommendedName>
        <fullName evidence="3">HipA-like C-terminal domain-containing protein</fullName>
    </recommendedName>
</protein>
<keyword evidence="5" id="KW-1185">Reference proteome</keyword>
<evidence type="ECO:0000256" key="1">
    <source>
        <dbReference type="ARBA" id="ARBA00022679"/>
    </source>
</evidence>
<dbReference type="CDD" id="cd17792">
    <property type="entry name" value="CtkA"/>
    <property type="match status" value="1"/>
</dbReference>